<dbReference type="EMBL" id="JWHR01000058">
    <property type="protein sequence ID" value="KHS57987.1"/>
    <property type="molecule type" value="Genomic_DNA"/>
</dbReference>
<dbReference type="Proteomes" id="UP000031189">
    <property type="component" value="Unassembled WGS sequence"/>
</dbReference>
<dbReference type="GO" id="GO:0008967">
    <property type="term" value="F:phosphoglycolate phosphatase activity"/>
    <property type="evidence" value="ECO:0007669"/>
    <property type="project" value="TreeGrafter"/>
</dbReference>
<organism evidence="1 2">
    <name type="scientific">Terrisporobacter othiniensis</name>
    <dbReference type="NCBI Taxonomy" id="1577792"/>
    <lineage>
        <taxon>Bacteria</taxon>
        <taxon>Bacillati</taxon>
        <taxon>Bacillota</taxon>
        <taxon>Clostridia</taxon>
        <taxon>Peptostreptococcales</taxon>
        <taxon>Peptostreptococcaceae</taxon>
        <taxon>Terrisporobacter</taxon>
    </lineage>
</organism>
<comment type="caution">
    <text evidence="1">The sequence shown here is derived from an EMBL/GenBank/DDBJ whole genome shotgun (WGS) entry which is preliminary data.</text>
</comment>
<evidence type="ECO:0000313" key="1">
    <source>
        <dbReference type="EMBL" id="KHS57987.1"/>
    </source>
</evidence>
<dbReference type="InterPro" id="IPR041492">
    <property type="entry name" value="HAD_2"/>
</dbReference>
<dbReference type="FunFam" id="3.40.50.1000:FF:000022">
    <property type="entry name" value="Phosphoglycolate phosphatase"/>
    <property type="match status" value="1"/>
</dbReference>
<dbReference type="SFLD" id="SFLDG01129">
    <property type="entry name" value="C1.5:_HAD__Beta-PGM__Phosphata"/>
    <property type="match status" value="1"/>
</dbReference>
<proteinExistence type="predicted"/>
<dbReference type="GO" id="GO:0005829">
    <property type="term" value="C:cytosol"/>
    <property type="evidence" value="ECO:0007669"/>
    <property type="project" value="TreeGrafter"/>
</dbReference>
<dbReference type="PANTHER" id="PTHR43434">
    <property type="entry name" value="PHOSPHOGLYCOLATE PHOSPHATASE"/>
    <property type="match status" value="1"/>
</dbReference>
<dbReference type="GO" id="GO:0006281">
    <property type="term" value="P:DNA repair"/>
    <property type="evidence" value="ECO:0007669"/>
    <property type="project" value="TreeGrafter"/>
</dbReference>
<dbReference type="STRING" id="1577792.QX51_05265"/>
<sequence>MMNYNTLIFDLDGTLLNSLDDLADSVNHALEKLNYPPRSKEEICSFIGNGIEKLIELSVPEKTSYDKFAECLFLFKIHYSKNLKNKTKPYDGIMELLEYLKENEYKMAIVSNKFQDGVTELKDQYFSEYIQVAIGKSSERRKKPYPDSVLKAIEDLNSSKDKCLYIGDSEVDFKTARNANIDFAGVAWGFRDKKILEDLGSDYIINTPNDLISILSCK</sequence>
<dbReference type="Gene3D" id="1.10.150.240">
    <property type="entry name" value="Putative phosphatase, domain 2"/>
    <property type="match status" value="1"/>
</dbReference>
<dbReference type="NCBIfam" id="TIGR01549">
    <property type="entry name" value="HAD-SF-IA-v1"/>
    <property type="match status" value="1"/>
</dbReference>
<keyword evidence="2" id="KW-1185">Reference proteome</keyword>
<dbReference type="PANTHER" id="PTHR43434:SF1">
    <property type="entry name" value="PHOSPHOGLYCOLATE PHOSPHATASE"/>
    <property type="match status" value="1"/>
</dbReference>
<dbReference type="AlphaFoldDB" id="A0A0B3W6E8"/>
<dbReference type="SFLD" id="SFLDS00003">
    <property type="entry name" value="Haloacid_Dehalogenase"/>
    <property type="match status" value="1"/>
</dbReference>
<gene>
    <name evidence="1" type="ORF">QX51_05265</name>
</gene>
<reference evidence="1 2" key="1">
    <citation type="submission" date="2014-12" db="EMBL/GenBank/DDBJ databases">
        <title>Draft genome sequence of Terrisporobacter sp. 08-306576, isolated from the blood culture of a bacteremia patient.</title>
        <authorList>
            <person name="Lund L.C."/>
            <person name="Sydenham T.V."/>
            <person name="Hogh S.V."/>
            <person name="Skov M.N."/>
            <person name="Kemp M."/>
            <person name="Justesen U.S."/>
        </authorList>
    </citation>
    <scope>NUCLEOTIDE SEQUENCE [LARGE SCALE GENOMIC DNA]</scope>
    <source>
        <strain evidence="1 2">08-306576</strain>
    </source>
</reference>
<dbReference type="InterPro" id="IPR050155">
    <property type="entry name" value="HAD-like_hydrolase_sf"/>
</dbReference>
<dbReference type="InterPro" id="IPR036412">
    <property type="entry name" value="HAD-like_sf"/>
</dbReference>
<dbReference type="InterPro" id="IPR023214">
    <property type="entry name" value="HAD_sf"/>
</dbReference>
<dbReference type="InterPro" id="IPR023198">
    <property type="entry name" value="PGP-like_dom2"/>
</dbReference>
<accession>A0A0B3W6E8</accession>
<dbReference type="Gene3D" id="3.40.50.1000">
    <property type="entry name" value="HAD superfamily/HAD-like"/>
    <property type="match status" value="1"/>
</dbReference>
<dbReference type="SUPFAM" id="SSF56784">
    <property type="entry name" value="HAD-like"/>
    <property type="match status" value="1"/>
</dbReference>
<keyword evidence="1" id="KW-0378">Hydrolase</keyword>
<evidence type="ECO:0000313" key="2">
    <source>
        <dbReference type="Proteomes" id="UP000031189"/>
    </source>
</evidence>
<dbReference type="InterPro" id="IPR006439">
    <property type="entry name" value="HAD-SF_hydro_IA"/>
</dbReference>
<dbReference type="Pfam" id="PF13419">
    <property type="entry name" value="HAD_2"/>
    <property type="match status" value="1"/>
</dbReference>
<protein>
    <submittedName>
        <fullName evidence="1">HAD family hydrolase</fullName>
    </submittedName>
</protein>
<dbReference type="SFLD" id="SFLDG01135">
    <property type="entry name" value="C1.5.6:_HAD__Beta-PGM__Phospha"/>
    <property type="match status" value="1"/>
</dbReference>
<name>A0A0B3W6E8_9FIRM</name>